<dbReference type="EMBL" id="CP043661">
    <property type="protein sequence ID" value="QNE19424.1"/>
    <property type="molecule type" value="Genomic_DNA"/>
</dbReference>
<dbReference type="KEGG" id="kqi:F1D05_17735"/>
<dbReference type="InterPro" id="IPR001387">
    <property type="entry name" value="Cro/C1-type_HTH"/>
</dbReference>
<accession>A0A7G6WZK9</accession>
<reference evidence="3" key="1">
    <citation type="submission" date="2019-09" db="EMBL/GenBank/DDBJ databases">
        <title>Antimicrobial potential of Antarctic Bacteria.</title>
        <authorList>
            <person name="Benaud N."/>
            <person name="Edwards R.J."/>
            <person name="Ferrari B.C."/>
        </authorList>
    </citation>
    <scope>NUCLEOTIDE SEQUENCE [LARGE SCALE GENOMIC DNA]</scope>
    <source>
        <strain evidence="3">SPB151</strain>
    </source>
</reference>
<evidence type="ECO:0000313" key="3">
    <source>
        <dbReference type="Proteomes" id="UP000515563"/>
    </source>
</evidence>
<sequence length="259" mass="29423">MNDRLRTAMSQRGLSVQALAEACAVDPKTVERWLSKSRVPHRQYRWVAANLLGSDETYLWPAIVDQQQHRRKVESISELVRLYPNRAAMSLQAWQTLINESAEAIDVLVYSGTFFSQMPNISRILEARCRMGVRIRICFGDPGCDAVARRDEEEGLEGTLSSKIRAARTYFRSIMSVEGCEVRLHQTTLYNSIFRFDDNLLANPHVWGHPASMNPLLHFRRVDPTTAGLFDHYRDSFEAVWGSAAPWAPISGRIQDAAN</sequence>
<dbReference type="SUPFAM" id="SSF47413">
    <property type="entry name" value="lambda repressor-like DNA-binding domains"/>
    <property type="match status" value="1"/>
</dbReference>
<dbReference type="RefSeq" id="WP_185448701.1">
    <property type="nucleotide sequence ID" value="NZ_CP043661.1"/>
</dbReference>
<dbReference type="InterPro" id="IPR010982">
    <property type="entry name" value="Lambda_DNA-bd_dom_sf"/>
</dbReference>
<reference evidence="2 3" key="2">
    <citation type="journal article" date="2020" name="Microbiol. Resour. Announc.">
        <title>Antarctic desert soil bacteria exhibit high novel natural product potential, evaluated through long-read genome sequencing and comparative genomics.</title>
        <authorList>
            <person name="Benaud N."/>
            <person name="Edwards R.J."/>
            <person name="Amos T.G."/>
            <person name="D'Agostino P.M."/>
            <person name="Gutierrez-Chavez C."/>
            <person name="Montgomery K."/>
            <person name="Nicetic I."/>
            <person name="Ferrari B.C."/>
        </authorList>
    </citation>
    <scope>NUCLEOTIDE SEQUENCE [LARGE SCALE GENOMIC DNA]</scope>
    <source>
        <strain evidence="2 3">SPB151</strain>
    </source>
</reference>
<gene>
    <name evidence="2" type="ORF">F1D05_17735</name>
</gene>
<protein>
    <submittedName>
        <fullName evidence="2">Helix-turn-helix transcriptional regulator</fullName>
    </submittedName>
</protein>
<name>A0A7G6WZK9_9ACTN</name>
<proteinExistence type="predicted"/>
<dbReference type="CDD" id="cd00093">
    <property type="entry name" value="HTH_XRE"/>
    <property type="match status" value="1"/>
</dbReference>
<evidence type="ECO:0000259" key="1">
    <source>
        <dbReference type="PROSITE" id="PS50943"/>
    </source>
</evidence>
<dbReference type="Gene3D" id="1.10.260.40">
    <property type="entry name" value="lambda repressor-like DNA-binding domains"/>
    <property type="match status" value="1"/>
</dbReference>
<evidence type="ECO:0000313" key="2">
    <source>
        <dbReference type="EMBL" id="QNE19424.1"/>
    </source>
</evidence>
<dbReference type="AlphaFoldDB" id="A0A7G6WZK9"/>
<keyword evidence="3" id="KW-1185">Reference proteome</keyword>
<dbReference type="PROSITE" id="PS50943">
    <property type="entry name" value="HTH_CROC1"/>
    <property type="match status" value="1"/>
</dbReference>
<dbReference type="GO" id="GO:0003677">
    <property type="term" value="F:DNA binding"/>
    <property type="evidence" value="ECO:0007669"/>
    <property type="project" value="InterPro"/>
</dbReference>
<organism evidence="2 3">
    <name type="scientific">Kribbella qitaiheensis</name>
    <dbReference type="NCBI Taxonomy" id="1544730"/>
    <lineage>
        <taxon>Bacteria</taxon>
        <taxon>Bacillati</taxon>
        <taxon>Actinomycetota</taxon>
        <taxon>Actinomycetes</taxon>
        <taxon>Propionibacteriales</taxon>
        <taxon>Kribbellaceae</taxon>
        <taxon>Kribbella</taxon>
    </lineage>
</organism>
<dbReference type="SMART" id="SM00530">
    <property type="entry name" value="HTH_XRE"/>
    <property type="match status" value="1"/>
</dbReference>
<feature type="domain" description="HTH cro/C1-type" evidence="1">
    <location>
        <begin position="5"/>
        <end position="59"/>
    </location>
</feature>
<dbReference type="Proteomes" id="UP000515563">
    <property type="component" value="Chromosome"/>
</dbReference>